<reference evidence="1 2" key="1">
    <citation type="journal article" date="2011" name="Genome Res.">
        <title>Phylogeny-wide analysis of social amoeba genomes highlights ancient origins for complex intercellular communication.</title>
        <authorList>
            <person name="Heidel A.J."/>
            <person name="Lawal H.M."/>
            <person name="Felder M."/>
            <person name="Schilde C."/>
            <person name="Helps N.R."/>
            <person name="Tunggal B."/>
            <person name="Rivero F."/>
            <person name="John U."/>
            <person name="Schleicher M."/>
            <person name="Eichinger L."/>
            <person name="Platzer M."/>
            <person name="Noegel A.A."/>
            <person name="Schaap P."/>
            <person name="Gloeckner G."/>
        </authorList>
    </citation>
    <scope>NUCLEOTIDE SEQUENCE [LARGE SCALE GENOMIC DNA]</scope>
    <source>
        <strain evidence="2">ATCC 26659 / Pp 5 / PN500</strain>
    </source>
</reference>
<evidence type="ECO:0000313" key="1">
    <source>
        <dbReference type="EMBL" id="EFA78708.1"/>
    </source>
</evidence>
<evidence type="ECO:0000313" key="2">
    <source>
        <dbReference type="Proteomes" id="UP000001396"/>
    </source>
</evidence>
<accession>D3BIT4</accession>
<name>D3BIT4_HETP5</name>
<gene>
    <name evidence="1" type="ORF">PPL_08169</name>
</gene>
<dbReference type="AlphaFoldDB" id="D3BIT4"/>
<dbReference type="InterPro" id="IPR032675">
    <property type="entry name" value="LRR_dom_sf"/>
</dbReference>
<dbReference type="PANTHER" id="PTHR32134:SF92">
    <property type="entry name" value="FNIP REPEAT-CONTAINING PROTEIN"/>
    <property type="match status" value="1"/>
</dbReference>
<dbReference type="Gene3D" id="3.80.10.10">
    <property type="entry name" value="Ribonuclease Inhibitor"/>
    <property type="match status" value="1"/>
</dbReference>
<proteinExistence type="predicted"/>
<dbReference type="PANTHER" id="PTHR32134">
    <property type="entry name" value="FNIP REPEAT-CONTAINING PROTEIN"/>
    <property type="match status" value="1"/>
</dbReference>
<dbReference type="GeneID" id="31363649"/>
<evidence type="ECO:0008006" key="3">
    <source>
        <dbReference type="Google" id="ProtNLM"/>
    </source>
</evidence>
<keyword evidence="2" id="KW-1185">Reference proteome</keyword>
<dbReference type="EMBL" id="ADBJ01000037">
    <property type="protein sequence ID" value="EFA78708.1"/>
    <property type="molecule type" value="Genomic_DNA"/>
</dbReference>
<dbReference type="Proteomes" id="UP000001396">
    <property type="component" value="Unassembled WGS sequence"/>
</dbReference>
<dbReference type="InParanoid" id="D3BIT4"/>
<protein>
    <recommendedName>
        <fullName evidence="3">FNIP repeat-containing protein</fullName>
    </recommendedName>
</protein>
<sequence length="523" mass="60359">MSNLFENLSHIILSRIIGNLSDIVDRICFSLVCRRFYYERHAYLNFLETVQDNIRNKLTLSSSFYFNSYRDIYDRLVEKNKHKHYSQLLILNNDQPMLDQFHKIYIVYQHCKEIIILGESFNHLRLTSNFKEKLAHSNVHTLAFSEFVDVAFDQFPSNLKVMEIESTYLPYLPSSLESLTVRHKSMDPITLDFDIFHSLSELRFRVTDQRNPIVAIKSFPPNLKTLYIHYFSANIIGDQQPASLPLSIQTIEINSTAWINLKSTMNLKDYQNLKKMVITLELGDQYLDIPETVEDLAFNCSFYFTLQKSILPTGIKRFKINNSKIHFTADVFADFSSLESIDLRETTAKTKYPIGQLPGNLQFFRPPNNHEKPLPDDFYSLPVGDLLKDLQLLSVSQVIPESVKHLTFSDQMYGQTIPVGLIQQGVETIDFSGYLDTVPEGAIPPSVKSITVVSEFLYNNPLDTLPATISNIQLISMQNFNFRRYNESFILTTDDHIIKGGILPSAFIHDILLEFQDDDFDFS</sequence>
<dbReference type="InterPro" id="IPR051251">
    <property type="entry name" value="STK_FNIP-Repeat"/>
</dbReference>
<dbReference type="RefSeq" id="XP_020430832.1">
    <property type="nucleotide sequence ID" value="XM_020578993.1"/>
</dbReference>
<dbReference type="SUPFAM" id="SSF52047">
    <property type="entry name" value="RNI-like"/>
    <property type="match status" value="1"/>
</dbReference>
<comment type="caution">
    <text evidence="1">The sequence shown here is derived from an EMBL/GenBank/DDBJ whole genome shotgun (WGS) entry which is preliminary data.</text>
</comment>
<organism evidence="1 2">
    <name type="scientific">Heterostelium pallidum (strain ATCC 26659 / Pp 5 / PN500)</name>
    <name type="common">Cellular slime mold</name>
    <name type="synonym">Polysphondylium pallidum</name>
    <dbReference type="NCBI Taxonomy" id="670386"/>
    <lineage>
        <taxon>Eukaryota</taxon>
        <taxon>Amoebozoa</taxon>
        <taxon>Evosea</taxon>
        <taxon>Eumycetozoa</taxon>
        <taxon>Dictyostelia</taxon>
        <taxon>Acytosteliales</taxon>
        <taxon>Acytosteliaceae</taxon>
        <taxon>Heterostelium</taxon>
    </lineage>
</organism>
<dbReference type="SUPFAM" id="SSF52058">
    <property type="entry name" value="L domain-like"/>
    <property type="match status" value="1"/>
</dbReference>
<dbReference type="FunCoup" id="D3BIT4">
    <property type="interactions" value="803"/>
</dbReference>